<evidence type="ECO:0000313" key="7">
    <source>
        <dbReference type="EMBL" id="WXB03098.1"/>
    </source>
</evidence>
<evidence type="ECO:0000256" key="1">
    <source>
        <dbReference type="ARBA" id="ARBA00001625"/>
    </source>
</evidence>
<organism evidence="7 8">
    <name type="scientific">Pendulispora rubella</name>
    <dbReference type="NCBI Taxonomy" id="2741070"/>
    <lineage>
        <taxon>Bacteria</taxon>
        <taxon>Pseudomonadati</taxon>
        <taxon>Myxococcota</taxon>
        <taxon>Myxococcia</taxon>
        <taxon>Myxococcales</taxon>
        <taxon>Sorangiineae</taxon>
        <taxon>Pendulisporaceae</taxon>
        <taxon>Pendulispora</taxon>
    </lineage>
</organism>
<evidence type="ECO:0000256" key="5">
    <source>
        <dbReference type="ARBA" id="ARBA00042530"/>
    </source>
</evidence>
<dbReference type="SUPFAM" id="SSF56655">
    <property type="entry name" value="Carbohydrate phosphatase"/>
    <property type="match status" value="1"/>
</dbReference>
<evidence type="ECO:0000256" key="6">
    <source>
        <dbReference type="ARBA" id="ARBA00044544"/>
    </source>
</evidence>
<dbReference type="EMBL" id="CP089983">
    <property type="protein sequence ID" value="WXB03098.1"/>
    <property type="molecule type" value="Genomic_DNA"/>
</dbReference>
<accession>A0ABZ2KWM3</accession>
<dbReference type="Gene3D" id="3.30.540.10">
    <property type="entry name" value="Fructose-1,6-Bisphosphatase, subunit A, domain 1"/>
    <property type="match status" value="1"/>
</dbReference>
<keyword evidence="8" id="KW-1185">Reference proteome</keyword>
<dbReference type="PROSITE" id="PS00629">
    <property type="entry name" value="IMP_1"/>
    <property type="match status" value="1"/>
</dbReference>
<evidence type="ECO:0000256" key="2">
    <source>
        <dbReference type="ARBA" id="ARBA00022723"/>
    </source>
</evidence>
<dbReference type="PRINTS" id="PR00377">
    <property type="entry name" value="IMPHPHTASES"/>
</dbReference>
<name>A0ABZ2KWM3_9BACT</name>
<reference evidence="7" key="1">
    <citation type="submission" date="2021-12" db="EMBL/GenBank/DDBJ databases">
        <title>Discovery of the Pendulisporaceae a myxobacterial family with distinct sporulation behavior and unique specialized metabolism.</title>
        <authorList>
            <person name="Garcia R."/>
            <person name="Popoff A."/>
            <person name="Bader C.D."/>
            <person name="Loehr J."/>
            <person name="Walesch S."/>
            <person name="Walt C."/>
            <person name="Boldt J."/>
            <person name="Bunk B."/>
            <person name="Haeckl F.J.F.P.J."/>
            <person name="Gunesch A.P."/>
            <person name="Birkelbach J."/>
            <person name="Nuebel U."/>
            <person name="Pietschmann T."/>
            <person name="Bach T."/>
            <person name="Mueller R."/>
        </authorList>
    </citation>
    <scope>NUCLEOTIDE SEQUENCE</scope>
    <source>
        <strain evidence="7">MSr11367</strain>
    </source>
</reference>
<gene>
    <name evidence="7" type="ORF">LVJ94_40100</name>
</gene>
<sequence length="282" mass="29908">MSDDDRTLDELLRIADRASAAIARVYATDFTVEYKAAHDPVTIADREANGIICEELAKSFPGVPVVAEESDPSTYAAWRDSDAVFFVDPLDGTRDFVKKNGEFAVMIGLAEHGRAKLGAIHAPATGRRFGGGVNVPAFELTRAGAKTPLRVSPTAELREARLVLSRSRPSEELVRIASDLGVKSVAPLGSAGIKAIAVATAAAEIYAHLGQAGYRWDACAPEAIVIGAGGRTSDARGDAIDYRAESLENKSGIVMSNGLLHDEMIKAIDDAIQAYVEKANPS</sequence>
<evidence type="ECO:0000256" key="4">
    <source>
        <dbReference type="ARBA" id="ARBA00041694"/>
    </source>
</evidence>
<dbReference type="RefSeq" id="WP_394832725.1">
    <property type="nucleotide sequence ID" value="NZ_CP089929.1"/>
</dbReference>
<proteinExistence type="predicted"/>
<dbReference type="PROSITE" id="PS00630">
    <property type="entry name" value="IMP_2"/>
    <property type="match status" value="1"/>
</dbReference>
<evidence type="ECO:0000313" key="8">
    <source>
        <dbReference type="Proteomes" id="UP001374803"/>
    </source>
</evidence>
<dbReference type="Proteomes" id="UP001374803">
    <property type="component" value="Chromosome"/>
</dbReference>
<protein>
    <recommendedName>
        <fullName evidence="4">3'(2'),5-bisphosphonucleoside 3'(2')-phosphohydrolase</fullName>
    </recommendedName>
    <alternativeName>
        <fullName evidence="6">3'-phosphoadenosine 5'-phosphate phosphatase</fullName>
    </alternativeName>
    <alternativeName>
        <fullName evidence="5">DPNPase</fullName>
    </alternativeName>
</protein>
<keyword evidence="2" id="KW-0479">Metal-binding</keyword>
<dbReference type="InterPro" id="IPR050725">
    <property type="entry name" value="CysQ/Inositol_MonoPase"/>
</dbReference>
<evidence type="ECO:0000256" key="3">
    <source>
        <dbReference type="ARBA" id="ARBA00022842"/>
    </source>
</evidence>
<comment type="catalytic activity">
    <reaction evidence="1">
        <text>adenosine 3',5'-bisphosphate + H2O = AMP + phosphate</text>
        <dbReference type="Rhea" id="RHEA:10040"/>
        <dbReference type="ChEBI" id="CHEBI:15377"/>
        <dbReference type="ChEBI" id="CHEBI:43474"/>
        <dbReference type="ChEBI" id="CHEBI:58343"/>
        <dbReference type="ChEBI" id="CHEBI:456215"/>
        <dbReference type="EC" id="3.1.3.7"/>
    </reaction>
</comment>
<dbReference type="PANTHER" id="PTHR43028:SF5">
    <property type="entry name" value="3'(2'),5'-BISPHOSPHATE NUCLEOTIDASE 1"/>
    <property type="match status" value="1"/>
</dbReference>
<dbReference type="CDD" id="cd01638">
    <property type="entry name" value="CysQ"/>
    <property type="match status" value="1"/>
</dbReference>
<dbReference type="Pfam" id="PF00459">
    <property type="entry name" value="Inositol_P"/>
    <property type="match status" value="1"/>
</dbReference>
<dbReference type="InterPro" id="IPR020550">
    <property type="entry name" value="Inositol_monophosphatase_CS"/>
</dbReference>
<keyword evidence="3" id="KW-0460">Magnesium</keyword>
<dbReference type="InterPro" id="IPR000760">
    <property type="entry name" value="Inositol_monophosphatase-like"/>
</dbReference>
<dbReference type="PANTHER" id="PTHR43028">
    <property type="entry name" value="3'(2'),5'-BISPHOSPHATE NUCLEOTIDASE 1"/>
    <property type="match status" value="1"/>
</dbReference>
<dbReference type="Gene3D" id="3.40.190.80">
    <property type="match status" value="1"/>
</dbReference>
<dbReference type="InterPro" id="IPR020583">
    <property type="entry name" value="Inositol_monoP_metal-BS"/>
</dbReference>